<evidence type="ECO:0000313" key="1">
    <source>
        <dbReference type="EMBL" id="NMH97732.1"/>
    </source>
</evidence>
<proteinExistence type="predicted"/>
<name>A0ABX1SA84_9PSEU</name>
<reference evidence="1 2" key="1">
    <citation type="submission" date="2020-04" db="EMBL/GenBank/DDBJ databases">
        <authorList>
            <person name="Klaysubun C."/>
            <person name="Duangmal K."/>
            <person name="Lipun K."/>
        </authorList>
    </citation>
    <scope>NUCLEOTIDE SEQUENCE [LARGE SCALE GENOMIC DNA]</scope>
    <source>
        <strain evidence="1 2">K10HN5</strain>
    </source>
</reference>
<protein>
    <submittedName>
        <fullName evidence="1">Uncharacterized protein</fullName>
    </submittedName>
</protein>
<dbReference type="SUPFAM" id="SSF54909">
    <property type="entry name" value="Dimeric alpha+beta barrel"/>
    <property type="match status" value="1"/>
</dbReference>
<dbReference type="InterPro" id="IPR011008">
    <property type="entry name" value="Dimeric_a/b-barrel"/>
</dbReference>
<comment type="caution">
    <text evidence="1">The sequence shown here is derived from an EMBL/GenBank/DDBJ whole genome shotgun (WGS) entry which is preliminary data.</text>
</comment>
<accession>A0ABX1SA84</accession>
<sequence>MTGGRLRGEGLLALWGNADPEQDAGFNDWYTHEHLPERIAVPGFLRARRYVADLPGPAPHWTYLTLYETDTLATLSSPGYLRALDTPTEGTRRYLPLFGAMARTGCRVTYSAGTGEGGDIAFVELGPRADPDALRRWIVDEHAPAVLDRSGVLAVHLAEADPDATAVRDRTESYRGVPTTAGRWLLLVEGATVDPAAARERLAADVADLEAHGADVGGAQLFRLLARLTPDRQRPAP</sequence>
<keyword evidence="2" id="KW-1185">Reference proteome</keyword>
<organism evidence="1 2">
    <name type="scientific">Pseudonocardia acidicola</name>
    <dbReference type="NCBI Taxonomy" id="2724939"/>
    <lineage>
        <taxon>Bacteria</taxon>
        <taxon>Bacillati</taxon>
        <taxon>Actinomycetota</taxon>
        <taxon>Actinomycetes</taxon>
        <taxon>Pseudonocardiales</taxon>
        <taxon>Pseudonocardiaceae</taxon>
        <taxon>Pseudonocardia</taxon>
    </lineage>
</organism>
<gene>
    <name evidence="1" type="ORF">HF526_10480</name>
</gene>
<dbReference type="Proteomes" id="UP000820669">
    <property type="component" value="Unassembled WGS sequence"/>
</dbReference>
<dbReference type="RefSeq" id="WP_169381183.1">
    <property type="nucleotide sequence ID" value="NZ_JAAXLA010000015.1"/>
</dbReference>
<evidence type="ECO:0000313" key="2">
    <source>
        <dbReference type="Proteomes" id="UP000820669"/>
    </source>
</evidence>
<dbReference type="EMBL" id="JAAXLA010000015">
    <property type="protein sequence ID" value="NMH97732.1"/>
    <property type="molecule type" value="Genomic_DNA"/>
</dbReference>